<name>A0A1C0U290_9GAMM</name>
<dbReference type="AlphaFoldDB" id="A0A1C0U290"/>
<gene>
    <name evidence="2" type="primary">ddl_3</name>
    <name evidence="2" type="ORF">Ppb6_02682</name>
</gene>
<dbReference type="EMBL" id="LOMY01000095">
    <property type="protein sequence ID" value="OCQ52052.1"/>
    <property type="molecule type" value="Genomic_DNA"/>
</dbReference>
<dbReference type="Proteomes" id="UP000093476">
    <property type="component" value="Unassembled WGS sequence"/>
</dbReference>
<evidence type="ECO:0000313" key="3">
    <source>
        <dbReference type="Proteomes" id="UP000093476"/>
    </source>
</evidence>
<protein>
    <submittedName>
        <fullName evidence="2">D-alanine--D-alanine ligase</fullName>
        <ecNumber evidence="2">6.3.2.4</ecNumber>
    </submittedName>
</protein>
<organism evidence="2 3">
    <name type="scientific">Photorhabdus australis subsp. thailandensis</name>
    <dbReference type="NCBI Taxonomy" id="2805096"/>
    <lineage>
        <taxon>Bacteria</taxon>
        <taxon>Pseudomonadati</taxon>
        <taxon>Pseudomonadota</taxon>
        <taxon>Gammaproteobacteria</taxon>
        <taxon>Enterobacterales</taxon>
        <taxon>Morganellaceae</taxon>
        <taxon>Photorhabdus</taxon>
    </lineage>
</organism>
<dbReference type="STRING" id="286156.Ppb6_02682"/>
<evidence type="ECO:0000313" key="2">
    <source>
        <dbReference type="EMBL" id="OCQ52052.1"/>
    </source>
</evidence>
<dbReference type="Gene3D" id="3.30.470.20">
    <property type="entry name" value="ATP-grasp fold, B domain"/>
    <property type="match status" value="1"/>
</dbReference>
<sequence length="99" mass="11540">MEEFISGLEFTVCFLSGEVLPFLSINHSHKFFNYDAKFKSGDTLFDLVNFDGRTNKLIVSQTKKILDFLNINDYCRLDFIMKGNVPYLLELNTLRLKFS</sequence>
<dbReference type="RefSeq" id="WP_065823587.1">
    <property type="nucleotide sequence ID" value="NZ_CAWMQZ010000095.1"/>
</dbReference>
<accession>A0A1C0U290</accession>
<dbReference type="InterPro" id="IPR011095">
    <property type="entry name" value="Dala_Dala_lig_C"/>
</dbReference>
<dbReference type="Pfam" id="PF07478">
    <property type="entry name" value="Dala_Dala_lig_C"/>
    <property type="match status" value="1"/>
</dbReference>
<proteinExistence type="predicted"/>
<comment type="caution">
    <text evidence="2">The sequence shown here is derived from an EMBL/GenBank/DDBJ whole genome shotgun (WGS) entry which is preliminary data.</text>
</comment>
<dbReference type="GO" id="GO:0008716">
    <property type="term" value="F:D-alanine-D-alanine ligase activity"/>
    <property type="evidence" value="ECO:0007669"/>
    <property type="project" value="UniProtKB-EC"/>
</dbReference>
<keyword evidence="2" id="KW-0436">Ligase</keyword>
<dbReference type="PATRIC" id="fig|286156.4.peg.3037"/>
<evidence type="ECO:0000259" key="1">
    <source>
        <dbReference type="Pfam" id="PF07478"/>
    </source>
</evidence>
<dbReference type="SUPFAM" id="SSF56059">
    <property type="entry name" value="Glutathione synthetase ATP-binding domain-like"/>
    <property type="match status" value="1"/>
</dbReference>
<keyword evidence="3" id="KW-1185">Reference proteome</keyword>
<feature type="domain" description="D-alanine--D-alanine ligase C-terminal" evidence="1">
    <location>
        <begin position="2"/>
        <end position="94"/>
    </location>
</feature>
<dbReference type="EC" id="6.3.2.4" evidence="2"/>
<reference evidence="2 3" key="1">
    <citation type="submission" date="2015-12" db="EMBL/GenBank/DDBJ databases">
        <title>Genome comparisons provide insights into the role of secondary metabolites in the pathogenic phase of the Photorhabdus life cycle.</title>
        <authorList>
            <person name="Tobias N.J."/>
            <person name="Mishra B."/>
            <person name="Gupta D.K."/>
            <person name="Thines M."/>
            <person name="Stinear T.P."/>
            <person name="Bode H.B."/>
        </authorList>
    </citation>
    <scope>NUCLEOTIDE SEQUENCE [LARGE SCALE GENOMIC DNA]</scope>
    <source>
        <strain evidence="2 3">PB68.1</strain>
    </source>
</reference>